<gene>
    <name evidence="1" type="ORF">SS44_05045</name>
</gene>
<proteinExistence type="predicted"/>
<comment type="caution">
    <text evidence="1">The sequence shown here is derived from an EMBL/GenBank/DDBJ whole genome shotgun (WGS) entry which is preliminary data.</text>
</comment>
<organism evidence="1 2">
    <name type="scientific">Enterobacter cloacae subsp. cloacae</name>
    <dbReference type="NCBI Taxonomy" id="336306"/>
    <lineage>
        <taxon>Bacteria</taxon>
        <taxon>Pseudomonadati</taxon>
        <taxon>Pseudomonadota</taxon>
        <taxon>Gammaproteobacteria</taxon>
        <taxon>Enterobacterales</taxon>
        <taxon>Enterobacteriaceae</taxon>
        <taxon>Enterobacter</taxon>
        <taxon>Enterobacter cloacae complex</taxon>
    </lineage>
</organism>
<dbReference type="AlphaFoldDB" id="A0AAE2EFT0"/>
<name>A0AAE2EFT0_ENTCL</name>
<dbReference type="Proteomes" id="UP000033344">
    <property type="component" value="Unassembled WGS sequence"/>
</dbReference>
<reference evidence="1 2" key="1">
    <citation type="submission" date="2015-03" db="EMBL/GenBank/DDBJ databases">
        <authorList>
            <person name="McCorrison J."/>
            <person name="Sanka R."/>
            <person name="Adams M."/>
            <person name="Brinkac L."/>
            <person name="Nierman W."/>
            <person name="Sutton G."/>
            <person name="Nelson K."/>
            <person name="Kiedrowski L."/>
            <person name="Guerrero D."/>
            <person name="Bonomo R."/>
        </authorList>
    </citation>
    <scope>NUCLEOTIDE SEQUENCE [LARGE SCALE GENOMIC DNA]</scope>
    <source>
        <strain evidence="1 2">42324</strain>
    </source>
</reference>
<accession>A0AAE2EFT0</accession>
<sequence length="234" mass="25690">MTLLLFLSIINTSKLRETQSALPMDIKSFFFLILLSAPLTTIAANTEEISQKLDDGYRYACNATQTGEATSASYKLENYRTLFTGTSAVTGFSQIMHGEIDGIVASFFKKGMIQGNTSTAACETPKDLLATTTREVYIRQVKLTLASNFDDVRFSQYANQAYPIFDSILAGKISEEEANSAINKIANNAIINSEDAGAVSNTTNAMKAVAKILVSVRNDKDLEQFLSDYMKNHK</sequence>
<evidence type="ECO:0000313" key="1">
    <source>
        <dbReference type="EMBL" id="KJM40668.1"/>
    </source>
</evidence>
<evidence type="ECO:0000313" key="2">
    <source>
        <dbReference type="Proteomes" id="UP000033344"/>
    </source>
</evidence>
<dbReference type="EMBL" id="JZYG01000005">
    <property type="protein sequence ID" value="KJM40668.1"/>
    <property type="molecule type" value="Genomic_DNA"/>
</dbReference>
<protein>
    <submittedName>
        <fullName evidence="1">Uncharacterized protein</fullName>
    </submittedName>
</protein>